<dbReference type="InterPro" id="IPR050523">
    <property type="entry name" value="AKR_Detox_Biosynth"/>
</dbReference>
<dbReference type="PRINTS" id="PR00069">
    <property type="entry name" value="ALDKETRDTASE"/>
</dbReference>
<gene>
    <name evidence="3" type="ORF">I7X12_14470</name>
</gene>
<dbReference type="InterPro" id="IPR036812">
    <property type="entry name" value="NAD(P)_OxRdtase_dom_sf"/>
</dbReference>
<dbReference type="InterPro" id="IPR020471">
    <property type="entry name" value="AKR"/>
</dbReference>
<feature type="domain" description="NADP-dependent oxidoreductase" evidence="2">
    <location>
        <begin position="15"/>
        <end position="311"/>
    </location>
</feature>
<dbReference type="KEGG" id="hlt:I7X12_14470"/>
<dbReference type="PANTHER" id="PTHR43364:SF4">
    <property type="entry name" value="NAD(P)-LINKED OXIDOREDUCTASE SUPERFAMILY PROTEIN"/>
    <property type="match status" value="1"/>
</dbReference>
<dbReference type="EMBL" id="CP065856">
    <property type="protein sequence ID" value="QPV61948.1"/>
    <property type="molecule type" value="Genomic_DNA"/>
</dbReference>
<dbReference type="Proteomes" id="UP000595001">
    <property type="component" value="Chromosome"/>
</dbReference>
<dbReference type="PANTHER" id="PTHR43364">
    <property type="entry name" value="NADH-SPECIFIC METHYLGLYOXAL REDUCTASE-RELATED"/>
    <property type="match status" value="1"/>
</dbReference>
<keyword evidence="4" id="KW-1185">Reference proteome</keyword>
<evidence type="ECO:0000313" key="4">
    <source>
        <dbReference type="Proteomes" id="UP000595001"/>
    </source>
</evidence>
<protein>
    <submittedName>
        <fullName evidence="3">Aldo/keto reductase</fullName>
    </submittedName>
</protein>
<dbReference type="GeneID" id="60589721"/>
<dbReference type="OrthoDB" id="7236at2157"/>
<reference evidence="3 4" key="1">
    <citation type="submission" date="2020-12" db="EMBL/GenBank/DDBJ databases">
        <title>Halosimplex halophilum sp. nov. and Halosimplex salinum sp. nov., two new members of the genus Halosimplex.</title>
        <authorList>
            <person name="Cui H.L."/>
        </authorList>
    </citation>
    <scope>NUCLEOTIDE SEQUENCE [LARGE SCALE GENOMIC DNA]</scope>
    <source>
        <strain evidence="3 4">YGH94</strain>
    </source>
</reference>
<evidence type="ECO:0000256" key="1">
    <source>
        <dbReference type="ARBA" id="ARBA00023002"/>
    </source>
</evidence>
<accession>A0A7T3KUG8</accession>
<organism evidence="3 4">
    <name type="scientific">Halosimplex litoreum</name>
    <dbReference type="NCBI Taxonomy" id="1198301"/>
    <lineage>
        <taxon>Archaea</taxon>
        <taxon>Methanobacteriati</taxon>
        <taxon>Methanobacteriota</taxon>
        <taxon>Stenosarchaea group</taxon>
        <taxon>Halobacteria</taxon>
        <taxon>Halobacteriales</taxon>
        <taxon>Haloarculaceae</taxon>
        <taxon>Halosimplex</taxon>
    </lineage>
</organism>
<evidence type="ECO:0000259" key="2">
    <source>
        <dbReference type="Pfam" id="PF00248"/>
    </source>
</evidence>
<dbReference type="GO" id="GO:0016491">
    <property type="term" value="F:oxidoreductase activity"/>
    <property type="evidence" value="ECO:0007669"/>
    <property type="project" value="UniProtKB-KW"/>
</dbReference>
<dbReference type="SUPFAM" id="SSF51430">
    <property type="entry name" value="NAD(P)-linked oxidoreductase"/>
    <property type="match status" value="1"/>
</dbReference>
<name>A0A7T3KUG8_9EURY</name>
<dbReference type="InterPro" id="IPR023210">
    <property type="entry name" value="NADP_OxRdtase_dom"/>
</dbReference>
<dbReference type="AlphaFoldDB" id="A0A7T3KUG8"/>
<sequence length="318" mass="35637">MDAVPLGTTGERVSPLCLGTMYFGSETDPETSRAILDRYYEAGGRFLDTANIYATWVDGYGEPESEPFLGDWMARRSNREELFLATKVGFEYGDVPQSLDPDLIEREVEKSLDRLGTDYVDLLYAHVDDRDTPLAETMAAFDRLVESGTVRHIGASNYYGWRLARANTIAEERGLTPFSCTQPRFSYLVPHRYSDFDRQRPATDELVSYCDDEGLTMLPYSPLLQGCYGRDDRRIPERYVTTENRLKMDAVEAIADRHGVSGNQVVLAWMTQRDPPTVPVVGCSTVAQLEENLGALDLDLAGHELDRVDGIQTLGGLH</sequence>
<dbReference type="Pfam" id="PF00248">
    <property type="entry name" value="Aldo_ket_red"/>
    <property type="match status" value="1"/>
</dbReference>
<proteinExistence type="predicted"/>
<keyword evidence="1" id="KW-0560">Oxidoreductase</keyword>
<evidence type="ECO:0000313" key="3">
    <source>
        <dbReference type="EMBL" id="QPV61948.1"/>
    </source>
</evidence>
<dbReference type="Gene3D" id="3.20.20.100">
    <property type="entry name" value="NADP-dependent oxidoreductase domain"/>
    <property type="match status" value="1"/>
</dbReference>
<dbReference type="RefSeq" id="WP_198060766.1">
    <property type="nucleotide sequence ID" value="NZ_CP065856.1"/>
</dbReference>